<evidence type="ECO:0000256" key="1">
    <source>
        <dbReference type="SAM" id="SignalP"/>
    </source>
</evidence>
<dbReference type="OrthoDB" id="10264449at2759"/>
<accession>M2TUY9</accession>
<feature type="signal peptide" evidence="1">
    <location>
        <begin position="1"/>
        <end position="18"/>
    </location>
</feature>
<dbReference type="EMBL" id="KB445588">
    <property type="protein sequence ID" value="EMD85571.1"/>
    <property type="molecule type" value="Genomic_DNA"/>
</dbReference>
<keyword evidence="3" id="KW-1185">Reference proteome</keyword>
<dbReference type="Proteomes" id="UP000016936">
    <property type="component" value="Unassembled WGS sequence"/>
</dbReference>
<reference evidence="2 3" key="1">
    <citation type="journal article" date="2012" name="PLoS Pathog.">
        <title>Diverse lifestyles and strategies of plant pathogenesis encoded in the genomes of eighteen Dothideomycetes fungi.</title>
        <authorList>
            <person name="Ohm R.A."/>
            <person name="Feau N."/>
            <person name="Henrissat B."/>
            <person name="Schoch C.L."/>
            <person name="Horwitz B.A."/>
            <person name="Barry K.W."/>
            <person name="Condon B.J."/>
            <person name="Copeland A.C."/>
            <person name="Dhillon B."/>
            <person name="Glaser F."/>
            <person name="Hesse C.N."/>
            <person name="Kosti I."/>
            <person name="LaButti K."/>
            <person name="Lindquist E.A."/>
            <person name="Lucas S."/>
            <person name="Salamov A.A."/>
            <person name="Bradshaw R.E."/>
            <person name="Ciuffetti L."/>
            <person name="Hamelin R.C."/>
            <person name="Kema G.H.J."/>
            <person name="Lawrence C."/>
            <person name="Scott J.A."/>
            <person name="Spatafora J.W."/>
            <person name="Turgeon B.G."/>
            <person name="de Wit P.J.G.M."/>
            <person name="Zhong S."/>
            <person name="Goodwin S.B."/>
            <person name="Grigoriev I.V."/>
        </authorList>
    </citation>
    <scope>NUCLEOTIDE SEQUENCE [LARGE SCALE GENOMIC DNA]</scope>
    <source>
        <strain evidence="3">C5 / ATCC 48332 / race O</strain>
    </source>
</reference>
<dbReference type="STRING" id="701091.M2TUY9"/>
<dbReference type="eggNOG" id="ENOG502SQ9R">
    <property type="taxonomic scope" value="Eukaryota"/>
</dbReference>
<name>M2TUY9_COCH5</name>
<keyword evidence="1" id="KW-0732">Signal</keyword>
<reference evidence="3" key="2">
    <citation type="journal article" date="2013" name="PLoS Genet.">
        <title>Comparative genome structure, secondary metabolite, and effector coding capacity across Cochliobolus pathogens.</title>
        <authorList>
            <person name="Condon B.J."/>
            <person name="Leng Y."/>
            <person name="Wu D."/>
            <person name="Bushley K.E."/>
            <person name="Ohm R.A."/>
            <person name="Otillar R."/>
            <person name="Martin J."/>
            <person name="Schackwitz W."/>
            <person name="Grimwood J."/>
            <person name="MohdZainudin N."/>
            <person name="Xue C."/>
            <person name="Wang R."/>
            <person name="Manning V.A."/>
            <person name="Dhillon B."/>
            <person name="Tu Z.J."/>
            <person name="Steffenson B.J."/>
            <person name="Salamov A."/>
            <person name="Sun H."/>
            <person name="Lowry S."/>
            <person name="LaButti K."/>
            <person name="Han J."/>
            <person name="Copeland A."/>
            <person name="Lindquist E."/>
            <person name="Barry K."/>
            <person name="Schmutz J."/>
            <person name="Baker S.E."/>
            <person name="Ciuffetti L.M."/>
            <person name="Grigoriev I.V."/>
            <person name="Zhong S."/>
            <person name="Turgeon B.G."/>
        </authorList>
    </citation>
    <scope>NUCLEOTIDE SEQUENCE [LARGE SCALE GENOMIC DNA]</scope>
    <source>
        <strain evidence="3">C5 / ATCC 48332 / race O</strain>
    </source>
</reference>
<dbReference type="InterPro" id="IPR032710">
    <property type="entry name" value="NTF2-like_dom_sf"/>
</dbReference>
<dbReference type="Gene3D" id="3.10.450.50">
    <property type="match status" value="1"/>
</dbReference>
<evidence type="ECO:0000313" key="3">
    <source>
        <dbReference type="Proteomes" id="UP000016936"/>
    </source>
</evidence>
<gene>
    <name evidence="2" type="ORF">COCHEDRAFT_1161358</name>
</gene>
<dbReference type="OMA" id="WHNGRIV"/>
<feature type="chain" id="PRO_5004026264" description="SnoaL-like domain-containing protein" evidence="1">
    <location>
        <begin position="19"/>
        <end position="214"/>
    </location>
</feature>
<proteinExistence type="predicted"/>
<organism evidence="2 3">
    <name type="scientific">Cochliobolus heterostrophus (strain C5 / ATCC 48332 / race O)</name>
    <name type="common">Southern corn leaf blight fungus</name>
    <name type="synonym">Bipolaris maydis</name>
    <dbReference type="NCBI Taxonomy" id="701091"/>
    <lineage>
        <taxon>Eukaryota</taxon>
        <taxon>Fungi</taxon>
        <taxon>Dikarya</taxon>
        <taxon>Ascomycota</taxon>
        <taxon>Pezizomycotina</taxon>
        <taxon>Dothideomycetes</taxon>
        <taxon>Pleosporomycetidae</taxon>
        <taxon>Pleosporales</taxon>
        <taxon>Pleosporineae</taxon>
        <taxon>Pleosporaceae</taxon>
        <taxon>Bipolaris</taxon>
    </lineage>
</organism>
<evidence type="ECO:0008006" key="4">
    <source>
        <dbReference type="Google" id="ProtNLM"/>
    </source>
</evidence>
<protein>
    <recommendedName>
        <fullName evidence="4">SnoaL-like domain-containing protein</fullName>
    </recommendedName>
</protein>
<dbReference type="SUPFAM" id="SSF54427">
    <property type="entry name" value="NTF2-like"/>
    <property type="match status" value="1"/>
</dbReference>
<evidence type="ECO:0000313" key="2">
    <source>
        <dbReference type="EMBL" id="EMD85571.1"/>
    </source>
</evidence>
<dbReference type="AlphaFoldDB" id="M2TUY9"/>
<sequence length="214" mass="24487">MFFKLAILSTLSAFQAAALNQPFQLLVDDGFYFGNPSTDCKHSSQPYIYQQYTRFTDDYTYLSTMLAPDVDFTVVGHHALSGHYHDFKHFYVNAFYRLGSCITEVYPELFKLTLLTIHGGCNEEWSVQEIRGQGRANNGRDFDIINVWVTKWHNGRIVKVRTYIDAVESMIMLKENEVWTNSSTETEHTNFLPGPRGMPDMAALGEFLAKGGHY</sequence>
<dbReference type="HOGENOM" id="CLU_092151_0_0_1"/>